<comment type="caution">
    <text evidence="1">The sequence shown here is derived from an EMBL/GenBank/DDBJ whole genome shotgun (WGS) entry which is preliminary data.</text>
</comment>
<proteinExistence type="predicted"/>
<evidence type="ECO:0000313" key="1">
    <source>
        <dbReference type="EMBL" id="KAH6945714.1"/>
    </source>
</evidence>
<name>A0ACB7TLK1_HYAAI</name>
<organism evidence="1 2">
    <name type="scientific">Hyalomma asiaticum</name>
    <name type="common">Tick</name>
    <dbReference type="NCBI Taxonomy" id="266040"/>
    <lineage>
        <taxon>Eukaryota</taxon>
        <taxon>Metazoa</taxon>
        <taxon>Ecdysozoa</taxon>
        <taxon>Arthropoda</taxon>
        <taxon>Chelicerata</taxon>
        <taxon>Arachnida</taxon>
        <taxon>Acari</taxon>
        <taxon>Parasitiformes</taxon>
        <taxon>Ixodida</taxon>
        <taxon>Ixodoidea</taxon>
        <taxon>Ixodidae</taxon>
        <taxon>Hyalomminae</taxon>
        <taxon>Hyalomma</taxon>
    </lineage>
</organism>
<keyword evidence="2" id="KW-1185">Reference proteome</keyword>
<gene>
    <name evidence="1" type="ORF">HPB50_009697</name>
</gene>
<dbReference type="EMBL" id="CM023481">
    <property type="protein sequence ID" value="KAH6945714.1"/>
    <property type="molecule type" value="Genomic_DNA"/>
</dbReference>
<evidence type="ECO:0000313" key="2">
    <source>
        <dbReference type="Proteomes" id="UP000821845"/>
    </source>
</evidence>
<sequence>MPPDLILPAISRAPTSAMSHVLSTPLPSSASFHDNPPGNSQPATGPLIASERYDQGASTSSAQPLRCPKLKSSLESEPLSDEQGLLRSRPRPHRPSLAMGGHKIGAKKTRKRTSIMEGGKIVLPGASSPPPKTVVSQSDDLSSFLYGTRRPGREYVGVKYQKQQTIHRQLAVATVLTCALSSALSLSRNRANLYFMEYFRDRFSVEVTSHLVWTSLLLPMQCVALMVAWLHVRLFILRELHPLAMLCLVIVYSLPFTKWLHGVFIDFDGIVRRLPWGSVITIAGSDAIMLIIKMSGFSQWLSAQLQRYAPNQLAMQCALAVASSLLTELIRNSSTVSILLPVAVDIAVTTPCNPLYFAIPVTVAASTSLILPTSSISLAVLTNLTDTGPVQMLLLGLVVKFVALVMILLTVNLNTDFHRLPQWIFTERKNQTTTAMTTMFF</sequence>
<reference evidence="1" key="1">
    <citation type="submission" date="2020-05" db="EMBL/GenBank/DDBJ databases">
        <title>Large-scale comparative analyses of tick genomes elucidate their genetic diversity and vector capacities.</title>
        <authorList>
            <person name="Jia N."/>
            <person name="Wang J."/>
            <person name="Shi W."/>
            <person name="Du L."/>
            <person name="Sun Y."/>
            <person name="Zhan W."/>
            <person name="Jiang J."/>
            <person name="Wang Q."/>
            <person name="Zhang B."/>
            <person name="Ji P."/>
            <person name="Sakyi L.B."/>
            <person name="Cui X."/>
            <person name="Yuan T."/>
            <person name="Jiang B."/>
            <person name="Yang W."/>
            <person name="Lam T.T.-Y."/>
            <person name="Chang Q."/>
            <person name="Ding S."/>
            <person name="Wang X."/>
            <person name="Zhu J."/>
            <person name="Ruan X."/>
            <person name="Zhao L."/>
            <person name="Wei J."/>
            <person name="Que T."/>
            <person name="Du C."/>
            <person name="Cheng J."/>
            <person name="Dai P."/>
            <person name="Han X."/>
            <person name="Huang E."/>
            <person name="Gao Y."/>
            <person name="Liu J."/>
            <person name="Shao H."/>
            <person name="Ye R."/>
            <person name="Li L."/>
            <person name="Wei W."/>
            <person name="Wang X."/>
            <person name="Wang C."/>
            <person name="Yang T."/>
            <person name="Huo Q."/>
            <person name="Li W."/>
            <person name="Guo W."/>
            <person name="Chen H."/>
            <person name="Zhou L."/>
            <person name="Ni X."/>
            <person name="Tian J."/>
            <person name="Zhou Y."/>
            <person name="Sheng Y."/>
            <person name="Liu T."/>
            <person name="Pan Y."/>
            <person name="Xia L."/>
            <person name="Li J."/>
            <person name="Zhao F."/>
            <person name="Cao W."/>
        </authorList>
    </citation>
    <scope>NUCLEOTIDE SEQUENCE</scope>
    <source>
        <strain evidence="1">Hyas-2018</strain>
    </source>
</reference>
<dbReference type="Proteomes" id="UP000821845">
    <property type="component" value="Chromosome 1"/>
</dbReference>
<accession>A0ACB7TLK1</accession>
<protein>
    <submittedName>
        <fullName evidence="1">Uncharacterized protein</fullName>
    </submittedName>
</protein>